<evidence type="ECO:0000256" key="1">
    <source>
        <dbReference type="SAM" id="MobiDB-lite"/>
    </source>
</evidence>
<keyword evidence="2" id="KW-0472">Membrane</keyword>
<evidence type="ECO:0000256" key="2">
    <source>
        <dbReference type="SAM" id="Phobius"/>
    </source>
</evidence>
<organism evidence="5 6">
    <name type="scientific">Leptospira kobayashii</name>
    <dbReference type="NCBI Taxonomy" id="1917830"/>
    <lineage>
        <taxon>Bacteria</taxon>
        <taxon>Pseudomonadati</taxon>
        <taxon>Spirochaetota</taxon>
        <taxon>Spirochaetia</taxon>
        <taxon>Leptospirales</taxon>
        <taxon>Leptospiraceae</taxon>
        <taxon>Leptospira</taxon>
    </lineage>
</organism>
<gene>
    <name evidence="5" type="ORF">LPTSP3_g08820</name>
</gene>
<dbReference type="PROSITE" id="PS50126">
    <property type="entry name" value="S1"/>
    <property type="match status" value="1"/>
</dbReference>
<dbReference type="InterPro" id="IPR003029">
    <property type="entry name" value="S1_domain"/>
</dbReference>
<evidence type="ECO:0000256" key="3">
    <source>
        <dbReference type="SAM" id="SignalP"/>
    </source>
</evidence>
<feature type="transmembrane region" description="Helical" evidence="2">
    <location>
        <begin position="280"/>
        <end position="301"/>
    </location>
</feature>
<sequence>MKKLSARILLILFIAAPISVFAVNTVILKNGTNIKGLVSGQDDRGLTVKLANGNTQVIPKSQILKVIYKDLSEQEALKVRLEEEKKLKAKEEAERKKVEAAEKLTKAQEEKRLAEEAKKAEELAKQNETKEKALKEKQAKDDADRAKSDADWLVYREKNKGPSDAVKACGSRMGIIWRSAVLPGWGQWCGGYKVSAGVIAVSLVGTTYYSQGVLKHDYLQSKQSYDNIALFNQMAGPITRLTPEFVFSTSDLTSIFIENIFYNNIVADAKKSSQAANARYLGSLGGIGLIYISNLIHAYWIGRDQYPERPSVFLGGKEIKEGFDFETKFDQPMGQFGWQPRPSAVYGELRYSILF</sequence>
<keyword evidence="6" id="KW-1185">Reference proteome</keyword>
<dbReference type="EMBL" id="AP025028">
    <property type="protein sequence ID" value="BDA77952.1"/>
    <property type="molecule type" value="Genomic_DNA"/>
</dbReference>
<protein>
    <recommendedName>
        <fullName evidence="4">S1 motif domain-containing protein</fullName>
    </recommendedName>
</protein>
<feature type="domain" description="S1 motif" evidence="4">
    <location>
        <begin position="31"/>
        <end position="103"/>
    </location>
</feature>
<reference evidence="5 6" key="1">
    <citation type="submission" date="2021-08" db="EMBL/GenBank/DDBJ databases">
        <title>Complete genome sequence of Leptospira kobayashii strain E30.</title>
        <authorList>
            <person name="Nakao R."/>
            <person name="Nakamura S."/>
            <person name="Masuzawa T."/>
            <person name="Koizumi N."/>
        </authorList>
    </citation>
    <scope>NUCLEOTIDE SEQUENCE [LARGE SCALE GENOMIC DNA]</scope>
    <source>
        <strain evidence="5 6">E30</strain>
    </source>
</reference>
<keyword evidence="2" id="KW-0812">Transmembrane</keyword>
<evidence type="ECO:0000313" key="6">
    <source>
        <dbReference type="Proteomes" id="UP000245263"/>
    </source>
</evidence>
<keyword evidence="3" id="KW-0732">Signal</keyword>
<feature type="region of interest" description="Disordered" evidence="1">
    <location>
        <begin position="109"/>
        <end position="143"/>
    </location>
</feature>
<evidence type="ECO:0000259" key="4">
    <source>
        <dbReference type="PROSITE" id="PS50126"/>
    </source>
</evidence>
<keyword evidence="2" id="KW-1133">Transmembrane helix</keyword>
<dbReference type="Proteomes" id="UP000245263">
    <property type="component" value="Chromosome 1"/>
</dbReference>
<dbReference type="NCBIfam" id="NF047433">
    <property type="entry name" value="Lepto_7_Nterm"/>
    <property type="match status" value="1"/>
</dbReference>
<evidence type="ECO:0000313" key="5">
    <source>
        <dbReference type="EMBL" id="BDA77952.1"/>
    </source>
</evidence>
<feature type="signal peptide" evidence="3">
    <location>
        <begin position="1"/>
        <end position="22"/>
    </location>
</feature>
<proteinExistence type="predicted"/>
<feature type="chain" id="PRO_5045470585" description="S1 motif domain-containing protein" evidence="3">
    <location>
        <begin position="23"/>
        <end position="355"/>
    </location>
</feature>
<accession>A0ABM7UH27</accession>
<dbReference type="RefSeq" id="WP_109020612.1">
    <property type="nucleotide sequence ID" value="NZ_AP025028.1"/>
</dbReference>
<name>A0ABM7UH27_9LEPT</name>